<dbReference type="EMBL" id="GGEC01024386">
    <property type="protein sequence ID" value="MBX04870.1"/>
    <property type="molecule type" value="Transcribed_RNA"/>
</dbReference>
<evidence type="ECO:0000256" key="2">
    <source>
        <dbReference type="ARBA" id="ARBA00023134"/>
    </source>
</evidence>
<evidence type="ECO:0000256" key="3">
    <source>
        <dbReference type="SAM" id="Phobius"/>
    </source>
</evidence>
<evidence type="ECO:0000256" key="1">
    <source>
        <dbReference type="ARBA" id="ARBA00022741"/>
    </source>
</evidence>
<feature type="transmembrane region" description="Helical" evidence="3">
    <location>
        <begin position="71"/>
        <end position="91"/>
    </location>
</feature>
<keyword evidence="2" id="KW-0342">GTP-binding</keyword>
<dbReference type="PANTHER" id="PTHR11089">
    <property type="entry name" value="GTP-BINDING PROTEIN-RELATED"/>
    <property type="match status" value="1"/>
</dbReference>
<name>A0A2P2KGP0_RHIMU</name>
<evidence type="ECO:0000313" key="4">
    <source>
        <dbReference type="EMBL" id="MBX04870.1"/>
    </source>
</evidence>
<dbReference type="GO" id="GO:0005525">
    <property type="term" value="F:GTP binding"/>
    <property type="evidence" value="ECO:0007669"/>
    <property type="project" value="UniProtKB-KW"/>
</dbReference>
<reference evidence="4" key="1">
    <citation type="submission" date="2018-02" db="EMBL/GenBank/DDBJ databases">
        <title>Rhizophora mucronata_Transcriptome.</title>
        <authorList>
            <person name="Meera S.P."/>
            <person name="Sreeshan A."/>
            <person name="Augustine A."/>
        </authorList>
    </citation>
    <scope>NUCLEOTIDE SEQUENCE</scope>
    <source>
        <tissue evidence="4">Leaf</tissue>
    </source>
</reference>
<keyword evidence="1" id="KW-0547">Nucleotide-binding</keyword>
<dbReference type="AlphaFoldDB" id="A0A2P2KGP0"/>
<dbReference type="InterPro" id="IPR050755">
    <property type="entry name" value="TRAFAC_YlqF/YawG_RiboMat"/>
</dbReference>
<accession>A0A2P2KGP0</accession>
<organism evidence="4">
    <name type="scientific">Rhizophora mucronata</name>
    <name type="common">Asiatic mangrove</name>
    <dbReference type="NCBI Taxonomy" id="61149"/>
    <lineage>
        <taxon>Eukaryota</taxon>
        <taxon>Viridiplantae</taxon>
        <taxon>Streptophyta</taxon>
        <taxon>Embryophyta</taxon>
        <taxon>Tracheophyta</taxon>
        <taxon>Spermatophyta</taxon>
        <taxon>Magnoliopsida</taxon>
        <taxon>eudicotyledons</taxon>
        <taxon>Gunneridae</taxon>
        <taxon>Pentapetalae</taxon>
        <taxon>rosids</taxon>
        <taxon>fabids</taxon>
        <taxon>Malpighiales</taxon>
        <taxon>Rhizophoraceae</taxon>
        <taxon>Rhizophora</taxon>
    </lineage>
</organism>
<keyword evidence="3" id="KW-1133">Transmembrane helix</keyword>
<dbReference type="PANTHER" id="PTHR11089:SF9">
    <property type="entry name" value="NUCLEOLAR GTP-BINDING PROTEIN 2"/>
    <property type="match status" value="1"/>
</dbReference>
<proteinExistence type="predicted"/>
<protein>
    <submittedName>
        <fullName evidence="4">Uncharacterized protein MANES_01G147800</fullName>
    </submittedName>
</protein>
<keyword evidence="3" id="KW-0472">Membrane</keyword>
<keyword evidence="3" id="KW-0812">Transmembrane</keyword>
<dbReference type="GO" id="GO:0005730">
    <property type="term" value="C:nucleolus"/>
    <property type="evidence" value="ECO:0007669"/>
    <property type="project" value="TreeGrafter"/>
</dbReference>
<sequence>MILLLNKCDLVPAWATKGWLRILSKEYPTLAFHASVNKSFGKVPLNNCNLDLHDVYLMHQQFHDHLDMYDFYLMIFWFCGTMPLLISHFNIETYCHWSNYIVY</sequence>